<accession>A0ABY2QYZ6</accession>
<gene>
    <name evidence="2" type="ORF">E9677_09625</name>
</gene>
<evidence type="ECO:0000259" key="1">
    <source>
        <dbReference type="Pfam" id="PF01370"/>
    </source>
</evidence>
<dbReference type="InterPro" id="IPR036291">
    <property type="entry name" value="NAD(P)-bd_dom_sf"/>
</dbReference>
<dbReference type="SUPFAM" id="SSF51735">
    <property type="entry name" value="NAD(P)-binding Rossmann-fold domains"/>
    <property type="match status" value="1"/>
</dbReference>
<dbReference type="InterPro" id="IPR051783">
    <property type="entry name" value="NAD(P)-dependent_oxidoreduct"/>
</dbReference>
<dbReference type="Gene3D" id="3.40.50.720">
    <property type="entry name" value="NAD(P)-binding Rossmann-like Domain"/>
    <property type="match status" value="1"/>
</dbReference>
<keyword evidence="3" id="KW-1185">Reference proteome</keyword>
<dbReference type="Pfam" id="PF01370">
    <property type="entry name" value="Epimerase"/>
    <property type="match status" value="1"/>
</dbReference>
<feature type="domain" description="NAD-dependent epimerase/dehydratase" evidence="1">
    <location>
        <begin position="3"/>
        <end position="73"/>
    </location>
</feature>
<evidence type="ECO:0000313" key="3">
    <source>
        <dbReference type="Proteomes" id="UP000309667"/>
    </source>
</evidence>
<dbReference type="RefSeq" id="WP_136557867.1">
    <property type="nucleotide sequence ID" value="NZ_STGT01000002.1"/>
</dbReference>
<organism evidence="2 3">
    <name type="scientific">Rhizobium rhizophilum</name>
    <dbReference type="NCBI Taxonomy" id="1850373"/>
    <lineage>
        <taxon>Bacteria</taxon>
        <taxon>Pseudomonadati</taxon>
        <taxon>Pseudomonadota</taxon>
        <taxon>Alphaproteobacteria</taxon>
        <taxon>Hyphomicrobiales</taxon>
        <taxon>Rhizobiaceae</taxon>
        <taxon>Rhizobium/Agrobacterium group</taxon>
        <taxon>Rhizobium</taxon>
    </lineage>
</organism>
<dbReference type="EMBL" id="STGT01000002">
    <property type="protein sequence ID" value="THV15595.1"/>
    <property type="molecule type" value="Genomic_DNA"/>
</dbReference>
<sequence length="295" mass="31361">MQIFVTGATGFIGSALIPELLAAGHQVVGLTRSAEGAEKLWNAGATAHEGTLEDMASLTRGAERADAVIHLAFDHDFSNYQDNCRKDAAAIAALGKALAGSDRPMLITSGIGMGIAGPGELSREDVLDLGHKNPRIASERAGQEPLQKGVNLSTVRLSQIHDRRRQGLVSYLVDIARGSGYATYVGHGQVRWSACHLSDAARLFRLAIDRAERGARYHAVDEEGVSLRAIAEAIGDSFGLPVQGVTADDAEKHLGPMAAFATFDMPASSSLTQDRLGWKPAGPGLLEDIRAMRRD</sequence>
<reference evidence="2 3" key="1">
    <citation type="submission" date="2019-04" db="EMBL/GenBank/DDBJ databases">
        <title>Genome sequence of strain 7209-2.</title>
        <authorList>
            <person name="Gao J."/>
            <person name="Sun J."/>
        </authorList>
    </citation>
    <scope>NUCLEOTIDE SEQUENCE [LARGE SCALE GENOMIC DNA]</scope>
    <source>
        <strain evidence="2 3">7209-2</strain>
    </source>
</reference>
<evidence type="ECO:0000313" key="2">
    <source>
        <dbReference type="EMBL" id="THV15595.1"/>
    </source>
</evidence>
<dbReference type="CDD" id="cd05262">
    <property type="entry name" value="SDR_a7"/>
    <property type="match status" value="1"/>
</dbReference>
<proteinExistence type="predicted"/>
<comment type="caution">
    <text evidence="2">The sequence shown here is derived from an EMBL/GenBank/DDBJ whole genome shotgun (WGS) entry which is preliminary data.</text>
</comment>
<protein>
    <submittedName>
        <fullName evidence="2">SDR family oxidoreductase</fullName>
    </submittedName>
</protein>
<dbReference type="PANTHER" id="PTHR48079">
    <property type="entry name" value="PROTEIN YEEZ"/>
    <property type="match status" value="1"/>
</dbReference>
<dbReference type="PANTHER" id="PTHR48079:SF9">
    <property type="entry name" value="PUTATIVE-RELATED"/>
    <property type="match status" value="1"/>
</dbReference>
<dbReference type="Proteomes" id="UP000309667">
    <property type="component" value="Unassembled WGS sequence"/>
</dbReference>
<name>A0ABY2QYZ6_9HYPH</name>
<dbReference type="InterPro" id="IPR001509">
    <property type="entry name" value="Epimerase_deHydtase"/>
</dbReference>